<dbReference type="CDD" id="cd03884">
    <property type="entry name" value="M20_bAS"/>
    <property type="match status" value="1"/>
</dbReference>
<dbReference type="Proteomes" id="UP001501265">
    <property type="component" value="Unassembled WGS sequence"/>
</dbReference>
<organism evidence="8 9">
    <name type="scientific">Streptomyces ziwulingensis</name>
    <dbReference type="NCBI Taxonomy" id="1045501"/>
    <lineage>
        <taxon>Bacteria</taxon>
        <taxon>Bacillati</taxon>
        <taxon>Actinomycetota</taxon>
        <taxon>Actinomycetes</taxon>
        <taxon>Kitasatosporales</taxon>
        <taxon>Streptomycetaceae</taxon>
        <taxon>Streptomyces</taxon>
    </lineage>
</organism>
<dbReference type="SUPFAM" id="SSF55031">
    <property type="entry name" value="Bacterial exopeptidase dimerisation domain"/>
    <property type="match status" value="1"/>
</dbReference>
<keyword evidence="9" id="KW-1185">Reference proteome</keyword>
<evidence type="ECO:0000313" key="9">
    <source>
        <dbReference type="Proteomes" id="UP001501265"/>
    </source>
</evidence>
<dbReference type="Gene3D" id="3.40.630.10">
    <property type="entry name" value="Zn peptidases"/>
    <property type="match status" value="1"/>
</dbReference>
<dbReference type="Pfam" id="PF01546">
    <property type="entry name" value="Peptidase_M20"/>
    <property type="match status" value="1"/>
</dbReference>
<evidence type="ECO:0000256" key="4">
    <source>
        <dbReference type="ARBA" id="ARBA00022723"/>
    </source>
</evidence>
<evidence type="ECO:0000259" key="7">
    <source>
        <dbReference type="Pfam" id="PF07687"/>
    </source>
</evidence>
<feature type="domain" description="Peptidase M20 dimerisation" evidence="7">
    <location>
        <begin position="223"/>
        <end position="323"/>
    </location>
</feature>
<evidence type="ECO:0000256" key="6">
    <source>
        <dbReference type="ARBA" id="ARBA00023211"/>
    </source>
</evidence>
<dbReference type="InterPro" id="IPR002933">
    <property type="entry name" value="Peptidase_M20"/>
</dbReference>
<dbReference type="InterPro" id="IPR036264">
    <property type="entry name" value="Bact_exopeptidase_dim_dom"/>
</dbReference>
<dbReference type="PIRSF" id="PIRSF001235">
    <property type="entry name" value="Amidase_carbamoylase"/>
    <property type="match status" value="1"/>
</dbReference>
<keyword evidence="6" id="KW-0464">Manganese</keyword>
<dbReference type="InterPro" id="IPR011650">
    <property type="entry name" value="Peptidase_M20_dimer"/>
</dbReference>
<dbReference type="SUPFAM" id="SSF53187">
    <property type="entry name" value="Zn-dependent exopeptidases"/>
    <property type="match status" value="1"/>
</dbReference>
<dbReference type="GO" id="GO:0016787">
    <property type="term" value="F:hydrolase activity"/>
    <property type="evidence" value="ECO:0007669"/>
    <property type="project" value="UniProtKB-KW"/>
</dbReference>
<comment type="subunit">
    <text evidence="3">Homodimer.</text>
</comment>
<gene>
    <name evidence="8" type="ORF">GCM10023220_47830</name>
</gene>
<comment type="similarity">
    <text evidence="2">Belongs to the peptidase M20 family.</text>
</comment>
<dbReference type="Gene3D" id="3.30.70.360">
    <property type="match status" value="1"/>
</dbReference>
<sequence length="427" mass="44535">MALLQSLLPAGPLHVNGDRLTRRLEALRAFGGGADGGVTRPAFTPDDVRARDTTAGFLREAGLRVRVDAAANLIGHAPGRDPGLGTLVLGSHLDTVPGGGAFDGAYGVMAAVEALQSLHDQHRRLDHAVAVIAFANEEGTPDTSPMFGSRAVAGLVDEEELTRPTADGRTFAEVLDGAGGDSARLHRARWPQGSITAFLEAHIEQGPVLESAGARIGIVEAISGRQTAEVTVKGVAGHGGTTPMEGRRDALVTAARAVLGVRELAGPSGVVRVATVGQCRVLPGAWNVVPGEARLQIDLRDVSADAMDKGLARLHALMDHIAADTGTEITVTPMQRVAPTRCDDRLRKLATATAESLGHAHLTLPSGAGHDAQWMSRVAPTGMIFVPSRGGVSHVPEEYTAPEDLVAGADVLLNLLLAGDREPRAHR</sequence>
<keyword evidence="4" id="KW-0479">Metal-binding</keyword>
<evidence type="ECO:0000256" key="2">
    <source>
        <dbReference type="ARBA" id="ARBA00006153"/>
    </source>
</evidence>
<protein>
    <submittedName>
        <fullName evidence="8">Zn-dependent hydrolase</fullName>
    </submittedName>
</protein>
<dbReference type="RefSeq" id="WP_345622135.1">
    <property type="nucleotide sequence ID" value="NZ_BAABIG010000052.1"/>
</dbReference>
<evidence type="ECO:0000256" key="5">
    <source>
        <dbReference type="ARBA" id="ARBA00022801"/>
    </source>
</evidence>
<reference evidence="9" key="1">
    <citation type="journal article" date="2019" name="Int. J. Syst. Evol. Microbiol.">
        <title>The Global Catalogue of Microorganisms (GCM) 10K type strain sequencing project: providing services to taxonomists for standard genome sequencing and annotation.</title>
        <authorList>
            <consortium name="The Broad Institute Genomics Platform"/>
            <consortium name="The Broad Institute Genome Sequencing Center for Infectious Disease"/>
            <person name="Wu L."/>
            <person name="Ma J."/>
        </authorList>
    </citation>
    <scope>NUCLEOTIDE SEQUENCE [LARGE SCALE GENOMIC DNA]</scope>
    <source>
        <strain evidence="9">JCM 18081</strain>
    </source>
</reference>
<dbReference type="NCBIfam" id="NF006771">
    <property type="entry name" value="PRK09290.1-5"/>
    <property type="match status" value="1"/>
</dbReference>
<evidence type="ECO:0000256" key="1">
    <source>
        <dbReference type="ARBA" id="ARBA00001936"/>
    </source>
</evidence>
<comment type="cofactor">
    <cofactor evidence="1">
        <name>Mn(2+)</name>
        <dbReference type="ChEBI" id="CHEBI:29035"/>
    </cofactor>
</comment>
<name>A0ABP9CL77_9ACTN</name>
<evidence type="ECO:0000256" key="3">
    <source>
        <dbReference type="ARBA" id="ARBA00011738"/>
    </source>
</evidence>
<dbReference type="PANTHER" id="PTHR32494:SF19">
    <property type="entry name" value="ALLANTOATE DEIMINASE-RELATED"/>
    <property type="match status" value="1"/>
</dbReference>
<dbReference type="InterPro" id="IPR010158">
    <property type="entry name" value="Amidase_Cbmase"/>
</dbReference>
<proteinExistence type="inferred from homology"/>
<keyword evidence="5 8" id="KW-0378">Hydrolase</keyword>
<dbReference type="NCBIfam" id="TIGR01879">
    <property type="entry name" value="hydantase"/>
    <property type="match status" value="1"/>
</dbReference>
<dbReference type="PANTHER" id="PTHR32494">
    <property type="entry name" value="ALLANTOATE DEIMINASE-RELATED"/>
    <property type="match status" value="1"/>
</dbReference>
<dbReference type="Pfam" id="PF07687">
    <property type="entry name" value="M20_dimer"/>
    <property type="match status" value="1"/>
</dbReference>
<accession>A0ABP9CL77</accession>
<evidence type="ECO:0000313" key="8">
    <source>
        <dbReference type="EMBL" id="GAA4811320.1"/>
    </source>
</evidence>
<comment type="caution">
    <text evidence="8">The sequence shown here is derived from an EMBL/GenBank/DDBJ whole genome shotgun (WGS) entry which is preliminary data.</text>
</comment>
<dbReference type="EMBL" id="BAABIG010000052">
    <property type="protein sequence ID" value="GAA4811320.1"/>
    <property type="molecule type" value="Genomic_DNA"/>
</dbReference>